<proteinExistence type="predicted"/>
<gene>
    <name evidence="1" type="ORF">JYE49_08640</name>
</gene>
<evidence type="ECO:0000313" key="1">
    <source>
        <dbReference type="EMBL" id="QUC65944.1"/>
    </source>
</evidence>
<dbReference type="EMBL" id="CP068393">
    <property type="protein sequence ID" value="QUC65944.1"/>
    <property type="molecule type" value="Genomic_DNA"/>
</dbReference>
<name>A0AC61N4C4_9FIRM</name>
<organism evidence="1 2">
    <name type="scientific">Aristaeella hokkaidonensis</name>
    <dbReference type="NCBI Taxonomy" id="3046382"/>
    <lineage>
        <taxon>Bacteria</taxon>
        <taxon>Bacillati</taxon>
        <taxon>Bacillota</taxon>
        <taxon>Clostridia</taxon>
        <taxon>Eubacteriales</taxon>
        <taxon>Aristaeellaceae</taxon>
        <taxon>Aristaeella</taxon>
    </lineage>
</organism>
<keyword evidence="1" id="KW-0413">Isomerase</keyword>
<dbReference type="Proteomes" id="UP000682782">
    <property type="component" value="Chromosome"/>
</dbReference>
<protein>
    <submittedName>
        <fullName evidence="1">Fucose isomerase</fullName>
    </submittedName>
</protein>
<keyword evidence="2" id="KW-1185">Reference proteome</keyword>
<reference evidence="1" key="1">
    <citation type="submission" date="2021-01" db="EMBL/GenBank/DDBJ databases">
        <title>Complete genome sequence of Clostridiales bacterium R-7.</title>
        <authorList>
            <person name="Mahoney-Kurpe S.C."/>
            <person name="Palevich N."/>
            <person name="Koike S."/>
            <person name="Moon C.D."/>
            <person name="Attwood G.T."/>
        </authorList>
    </citation>
    <scope>NUCLEOTIDE SEQUENCE</scope>
    <source>
        <strain evidence="1">R-7</strain>
    </source>
</reference>
<evidence type="ECO:0000313" key="2">
    <source>
        <dbReference type="Proteomes" id="UP000682782"/>
    </source>
</evidence>
<accession>A0AC61N4C4</accession>
<sequence length="143" mass="16060">MLKGIPAIIPPELMKILMEMGHGDELLICDGNYPKFGCPERCVRMDGHGISEILDAILQFMPLDPYVENPTILMAVLPGDPYKPEIWETYREIGKKHEEKGLREIAVQKPEFYPRGAKCYACIATSETALYANIILKKGVVIP</sequence>